<dbReference type="EMBL" id="ASPP01021704">
    <property type="protein sequence ID" value="ETO12120.1"/>
    <property type="molecule type" value="Genomic_DNA"/>
</dbReference>
<protein>
    <submittedName>
        <fullName evidence="1">Uncharacterized protein</fullName>
    </submittedName>
</protein>
<dbReference type="AlphaFoldDB" id="X6MGE0"/>
<evidence type="ECO:0000313" key="2">
    <source>
        <dbReference type="Proteomes" id="UP000023152"/>
    </source>
</evidence>
<gene>
    <name evidence="1" type="ORF">RFI_25257</name>
</gene>
<accession>X6MGE0</accession>
<comment type="caution">
    <text evidence="1">The sequence shown here is derived from an EMBL/GenBank/DDBJ whole genome shotgun (WGS) entry which is preliminary data.</text>
</comment>
<keyword evidence="2" id="KW-1185">Reference proteome</keyword>
<organism evidence="1 2">
    <name type="scientific">Reticulomyxa filosa</name>
    <dbReference type="NCBI Taxonomy" id="46433"/>
    <lineage>
        <taxon>Eukaryota</taxon>
        <taxon>Sar</taxon>
        <taxon>Rhizaria</taxon>
        <taxon>Retaria</taxon>
        <taxon>Foraminifera</taxon>
        <taxon>Monothalamids</taxon>
        <taxon>Reticulomyxidae</taxon>
        <taxon>Reticulomyxa</taxon>
    </lineage>
</organism>
<evidence type="ECO:0000313" key="1">
    <source>
        <dbReference type="EMBL" id="ETO12120.1"/>
    </source>
</evidence>
<proteinExistence type="predicted"/>
<reference evidence="1 2" key="1">
    <citation type="journal article" date="2013" name="Curr. Biol.">
        <title>The Genome of the Foraminiferan Reticulomyxa filosa.</title>
        <authorList>
            <person name="Glockner G."/>
            <person name="Hulsmann N."/>
            <person name="Schleicher M."/>
            <person name="Noegel A.A."/>
            <person name="Eichinger L."/>
            <person name="Gallinger C."/>
            <person name="Pawlowski J."/>
            <person name="Sierra R."/>
            <person name="Euteneuer U."/>
            <person name="Pillet L."/>
            <person name="Moustafa A."/>
            <person name="Platzer M."/>
            <person name="Groth M."/>
            <person name="Szafranski K."/>
            <person name="Schliwa M."/>
        </authorList>
    </citation>
    <scope>NUCLEOTIDE SEQUENCE [LARGE SCALE GENOMIC DNA]</scope>
</reference>
<dbReference type="Proteomes" id="UP000023152">
    <property type="component" value="Unassembled WGS sequence"/>
</dbReference>
<sequence length="214" mass="25490">MKLSKMLVCCTNLSASLMCKIEESYHTTNMKGEKKILLKTKKMQTFIFTVIIAKIYVMKEDMVNDSLLILNTNSKKSLRDFLLYSLDKFDSFIKCLQYDKKKKKQRFYKYKHYQTSSYVGLYLQMIKGTSNIRIHCHHCKGIRHLFIFRLESGREGQTNKFHKLPEGLSHNEKKLLFDQIFLKSQTSCLCLMRELMKNNSLYLFEKIDRFDKQK</sequence>
<name>X6MGE0_RETFI</name>